<organism evidence="7 8">
    <name type="scientific">Candidatus Viadribacter manganicus</name>
    <dbReference type="NCBI Taxonomy" id="1759059"/>
    <lineage>
        <taxon>Bacteria</taxon>
        <taxon>Pseudomonadati</taxon>
        <taxon>Pseudomonadota</taxon>
        <taxon>Alphaproteobacteria</taxon>
        <taxon>Hyphomonadales</taxon>
        <taxon>Hyphomonadaceae</taxon>
        <taxon>Candidatus Viadribacter</taxon>
    </lineage>
</organism>
<dbReference type="Pfam" id="PF02353">
    <property type="entry name" value="CMAS"/>
    <property type="match status" value="1"/>
</dbReference>
<dbReference type="SUPFAM" id="SSF53335">
    <property type="entry name" value="S-adenosyl-L-methionine-dependent methyltransferases"/>
    <property type="match status" value="1"/>
</dbReference>
<dbReference type="FunCoup" id="A0A1B1AMX8">
    <property type="interactions" value="328"/>
</dbReference>
<dbReference type="PANTHER" id="PTHR43667:SF2">
    <property type="entry name" value="FATTY ACID C-METHYL TRANSFERASE"/>
    <property type="match status" value="1"/>
</dbReference>
<dbReference type="InterPro" id="IPR003333">
    <property type="entry name" value="CMAS"/>
</dbReference>
<dbReference type="GO" id="GO:0008168">
    <property type="term" value="F:methyltransferase activity"/>
    <property type="evidence" value="ECO:0007669"/>
    <property type="project" value="UniProtKB-KW"/>
</dbReference>
<proteinExistence type="inferred from homology"/>
<keyword evidence="4" id="KW-0949">S-adenosyl-L-methionine</keyword>
<dbReference type="GO" id="GO:0008610">
    <property type="term" value="P:lipid biosynthetic process"/>
    <property type="evidence" value="ECO:0007669"/>
    <property type="project" value="InterPro"/>
</dbReference>
<comment type="similarity">
    <text evidence="1">Belongs to the CFA/CMAS family.</text>
</comment>
<name>A0A1B1AMX8_9PROT</name>
<evidence type="ECO:0000256" key="5">
    <source>
        <dbReference type="ARBA" id="ARBA00023098"/>
    </source>
</evidence>
<dbReference type="GO" id="GO:0032259">
    <property type="term" value="P:methylation"/>
    <property type="evidence" value="ECO:0007669"/>
    <property type="project" value="UniProtKB-KW"/>
</dbReference>
<gene>
    <name evidence="7" type="ORF">ATE48_00205</name>
</gene>
<dbReference type="EMBL" id="CP013244">
    <property type="protein sequence ID" value="ANP47885.1"/>
    <property type="molecule type" value="Genomic_DNA"/>
</dbReference>
<keyword evidence="8" id="KW-1185">Reference proteome</keyword>
<evidence type="ECO:0000256" key="6">
    <source>
        <dbReference type="PIRSR" id="PIRSR003085-1"/>
    </source>
</evidence>
<sequence length="392" mass="44171">MRAPASAKAVLLALLQLKGGTALVWLPDGRTLAFGDGEGPQVDFAIKDYRFARRVLASGDIGFAEGLMAGEWESSDLSALLTLLASNVERFTRLLEGGPIGKALHWLRHLSNANTKSGSRRNILAHYDLGNEFYSAWLDASMTYSSARFDAQVRDLEAGQRAKYQALAEHLDLKPSDHILEIGCGWGGFAEFAAREYGARVTGITISDEQLVYARARMLRAGLSDRVEIRRQDYRDVEGQFDKVASIEMFEAVGEKYWPAYFGKIFEVLKPGGRAGLQIITIKEELFEKYRRRADFIQRYVFPGGMLASIDRLKEETANVGLVWRRAEAFGQSYADTLAEWARRFKAKWTDIRALGFDERFKQLWLFYLSYCEAGFRTGRTDVVQLELAKPA</sequence>
<dbReference type="InParanoid" id="A0A1B1AMX8"/>
<protein>
    <submittedName>
        <fullName evidence="7">Cyclopropane-fatty-acyl-phospholipid synthase</fullName>
    </submittedName>
</protein>
<evidence type="ECO:0000256" key="4">
    <source>
        <dbReference type="ARBA" id="ARBA00022691"/>
    </source>
</evidence>
<evidence type="ECO:0000256" key="2">
    <source>
        <dbReference type="ARBA" id="ARBA00022603"/>
    </source>
</evidence>
<keyword evidence="3" id="KW-0808">Transferase</keyword>
<reference evidence="7 8" key="1">
    <citation type="submission" date="2015-11" db="EMBL/GenBank/DDBJ databases">
        <title>Whole-Genome Sequence of Candidatus Oderbacter manganicum from the National Park Lower Oder Valley, Germany.</title>
        <authorList>
            <person name="Braun B."/>
            <person name="Liere K."/>
            <person name="Szewzyk U."/>
        </authorList>
    </citation>
    <scope>NUCLEOTIDE SEQUENCE [LARGE SCALE GENOMIC DNA]</scope>
    <source>
        <strain evidence="7 8">OTSz_A_272</strain>
    </source>
</reference>
<keyword evidence="5" id="KW-0443">Lipid metabolism</keyword>
<feature type="active site" evidence="6">
    <location>
        <position position="372"/>
    </location>
</feature>
<dbReference type="CDD" id="cd02440">
    <property type="entry name" value="AdoMet_MTases"/>
    <property type="match status" value="1"/>
</dbReference>
<dbReference type="STRING" id="1759059.ATE48_00205"/>
<accession>A0A1B1AMX8</accession>
<dbReference type="InterPro" id="IPR029063">
    <property type="entry name" value="SAM-dependent_MTases_sf"/>
</dbReference>
<dbReference type="KEGG" id="cbot:ATE48_00205"/>
<dbReference type="PANTHER" id="PTHR43667">
    <property type="entry name" value="CYCLOPROPANE-FATTY-ACYL-PHOSPHOLIPID SYNTHASE"/>
    <property type="match status" value="1"/>
</dbReference>
<dbReference type="AlphaFoldDB" id="A0A1B1AMX8"/>
<evidence type="ECO:0000256" key="1">
    <source>
        <dbReference type="ARBA" id="ARBA00010815"/>
    </source>
</evidence>
<evidence type="ECO:0000256" key="3">
    <source>
        <dbReference type="ARBA" id="ARBA00022679"/>
    </source>
</evidence>
<evidence type="ECO:0000313" key="7">
    <source>
        <dbReference type="EMBL" id="ANP47885.1"/>
    </source>
</evidence>
<dbReference type="PIRSF" id="PIRSF003085">
    <property type="entry name" value="CMAS"/>
    <property type="match status" value="1"/>
</dbReference>
<evidence type="ECO:0000313" key="8">
    <source>
        <dbReference type="Proteomes" id="UP000092498"/>
    </source>
</evidence>
<dbReference type="InterPro" id="IPR050723">
    <property type="entry name" value="CFA/CMAS"/>
</dbReference>
<dbReference type="Gene3D" id="3.40.50.150">
    <property type="entry name" value="Vaccinia Virus protein VP39"/>
    <property type="match status" value="1"/>
</dbReference>
<dbReference type="Proteomes" id="UP000092498">
    <property type="component" value="Chromosome"/>
</dbReference>
<keyword evidence="2" id="KW-0489">Methyltransferase</keyword>